<dbReference type="EMBL" id="GBRH01247713">
    <property type="protein sequence ID" value="JAD50182.1"/>
    <property type="molecule type" value="Transcribed_RNA"/>
</dbReference>
<name>A0A0A9ASY5_ARUDO</name>
<organism evidence="1">
    <name type="scientific">Arundo donax</name>
    <name type="common">Giant reed</name>
    <name type="synonym">Donax arundinaceus</name>
    <dbReference type="NCBI Taxonomy" id="35708"/>
    <lineage>
        <taxon>Eukaryota</taxon>
        <taxon>Viridiplantae</taxon>
        <taxon>Streptophyta</taxon>
        <taxon>Embryophyta</taxon>
        <taxon>Tracheophyta</taxon>
        <taxon>Spermatophyta</taxon>
        <taxon>Magnoliopsida</taxon>
        <taxon>Liliopsida</taxon>
        <taxon>Poales</taxon>
        <taxon>Poaceae</taxon>
        <taxon>PACMAD clade</taxon>
        <taxon>Arundinoideae</taxon>
        <taxon>Arundineae</taxon>
        <taxon>Arundo</taxon>
    </lineage>
</organism>
<reference evidence="1" key="1">
    <citation type="submission" date="2014-09" db="EMBL/GenBank/DDBJ databases">
        <authorList>
            <person name="Magalhaes I.L.F."/>
            <person name="Oliveira U."/>
            <person name="Santos F.R."/>
            <person name="Vidigal T.H.D.A."/>
            <person name="Brescovit A.D."/>
            <person name="Santos A.J."/>
        </authorList>
    </citation>
    <scope>NUCLEOTIDE SEQUENCE</scope>
    <source>
        <tissue evidence="1">Shoot tissue taken approximately 20 cm above the soil surface</tissue>
    </source>
</reference>
<dbReference type="AlphaFoldDB" id="A0A0A9ASY5"/>
<accession>A0A0A9ASY5</accession>
<reference evidence="1" key="2">
    <citation type="journal article" date="2015" name="Data Brief">
        <title>Shoot transcriptome of the giant reed, Arundo donax.</title>
        <authorList>
            <person name="Barrero R.A."/>
            <person name="Guerrero F.D."/>
            <person name="Moolhuijzen P."/>
            <person name="Goolsby J.A."/>
            <person name="Tidwell J."/>
            <person name="Bellgard S.E."/>
            <person name="Bellgard M.I."/>
        </authorList>
    </citation>
    <scope>NUCLEOTIDE SEQUENCE</scope>
    <source>
        <tissue evidence="1">Shoot tissue taken approximately 20 cm above the soil surface</tissue>
    </source>
</reference>
<proteinExistence type="predicted"/>
<protein>
    <submittedName>
        <fullName evidence="1">Uncharacterized protein</fullName>
    </submittedName>
</protein>
<evidence type="ECO:0000313" key="1">
    <source>
        <dbReference type="EMBL" id="JAD50182.1"/>
    </source>
</evidence>
<sequence>MLLLDRSYLYLFRFKRILMLLL</sequence>